<dbReference type="SUPFAM" id="SSF52218">
    <property type="entry name" value="Flavoproteins"/>
    <property type="match status" value="1"/>
</dbReference>
<comment type="caution">
    <text evidence="17">The sequence shown here is derived from an EMBL/GenBank/DDBJ whole genome shotgun (WGS) entry which is preliminary data.</text>
</comment>
<comment type="cofactor">
    <cofactor evidence="1">
        <name>FMN</name>
        <dbReference type="ChEBI" id="CHEBI:58210"/>
    </cofactor>
</comment>
<dbReference type="Gene3D" id="1.20.990.10">
    <property type="entry name" value="NADPH-cytochrome p450 Reductase, Chain A, domain 3"/>
    <property type="match status" value="1"/>
</dbReference>
<dbReference type="PROSITE" id="PS00086">
    <property type="entry name" value="CYTOCHROME_P450"/>
    <property type="match status" value="1"/>
</dbReference>
<dbReference type="InterPro" id="IPR008254">
    <property type="entry name" value="Flavodoxin/NO_synth"/>
</dbReference>
<evidence type="ECO:0000256" key="9">
    <source>
        <dbReference type="ARBA" id="ARBA00022857"/>
    </source>
</evidence>
<dbReference type="Gene3D" id="3.40.50.360">
    <property type="match status" value="1"/>
</dbReference>
<dbReference type="GO" id="GO:0010181">
    <property type="term" value="F:FMN binding"/>
    <property type="evidence" value="ECO:0007669"/>
    <property type="project" value="InterPro"/>
</dbReference>
<evidence type="ECO:0000256" key="10">
    <source>
        <dbReference type="ARBA" id="ARBA00023002"/>
    </source>
</evidence>
<evidence type="ECO:0000313" key="17">
    <source>
        <dbReference type="EMBL" id="ORZ03855.1"/>
    </source>
</evidence>
<dbReference type="SUPFAM" id="SSF52343">
    <property type="entry name" value="Ferredoxin reductase-like, C-terminal NADP-linked domain"/>
    <property type="match status" value="1"/>
</dbReference>
<organism evidence="17 18">
    <name type="scientific">Syncephalastrum racemosum</name>
    <name type="common">Filamentous fungus</name>
    <dbReference type="NCBI Taxonomy" id="13706"/>
    <lineage>
        <taxon>Eukaryota</taxon>
        <taxon>Fungi</taxon>
        <taxon>Fungi incertae sedis</taxon>
        <taxon>Mucoromycota</taxon>
        <taxon>Mucoromycotina</taxon>
        <taxon>Mucoromycetes</taxon>
        <taxon>Mucorales</taxon>
        <taxon>Syncephalastraceae</taxon>
        <taxon>Syncephalastrum</taxon>
    </lineage>
</organism>
<dbReference type="Proteomes" id="UP000242180">
    <property type="component" value="Unassembled WGS sequence"/>
</dbReference>
<comment type="similarity">
    <text evidence="3">In the N-terminal section; belongs to the cytochrome P450 family.</text>
</comment>
<dbReference type="SUPFAM" id="SSF48264">
    <property type="entry name" value="Cytochrome P450"/>
    <property type="match status" value="1"/>
</dbReference>
<dbReference type="PANTHER" id="PTHR19384">
    <property type="entry name" value="NITRIC OXIDE SYNTHASE-RELATED"/>
    <property type="match status" value="1"/>
</dbReference>
<dbReference type="EC" id="1.6.2.4" evidence="12"/>
<dbReference type="EMBL" id="MCGN01000001">
    <property type="protein sequence ID" value="ORZ03855.1"/>
    <property type="molecule type" value="Genomic_DNA"/>
</dbReference>
<dbReference type="PROSITE" id="PS51384">
    <property type="entry name" value="FAD_FR"/>
    <property type="match status" value="1"/>
</dbReference>
<dbReference type="OMA" id="HSMMLDI"/>
<evidence type="ECO:0000256" key="7">
    <source>
        <dbReference type="ARBA" id="ARBA00022723"/>
    </source>
</evidence>
<dbReference type="InterPro" id="IPR017927">
    <property type="entry name" value="FAD-bd_FR_type"/>
</dbReference>
<keyword evidence="7" id="KW-0479">Metal-binding</keyword>
<name>A0A1X2HW66_SYNRA</name>
<comment type="catalytic activity">
    <reaction evidence="13">
        <text>2 oxidized [cytochrome P450] + NADPH = 2 reduced [cytochrome P450] + NADP(+) + H(+)</text>
        <dbReference type="Rhea" id="RHEA:24040"/>
        <dbReference type="Rhea" id="RHEA-COMP:14627"/>
        <dbReference type="Rhea" id="RHEA-COMP:14628"/>
        <dbReference type="ChEBI" id="CHEBI:15378"/>
        <dbReference type="ChEBI" id="CHEBI:55376"/>
        <dbReference type="ChEBI" id="CHEBI:57783"/>
        <dbReference type="ChEBI" id="CHEBI:58349"/>
        <dbReference type="ChEBI" id="CHEBI:60344"/>
        <dbReference type="EC" id="1.6.2.4"/>
    </reaction>
</comment>
<evidence type="ECO:0000256" key="11">
    <source>
        <dbReference type="ARBA" id="ARBA00023004"/>
    </source>
</evidence>
<dbReference type="Gene3D" id="1.10.630.10">
    <property type="entry name" value="Cytochrome P450"/>
    <property type="match status" value="1"/>
</dbReference>
<keyword evidence="4" id="KW-0813">Transport</keyword>
<accession>A0A1X2HW66</accession>
<evidence type="ECO:0000256" key="13">
    <source>
        <dbReference type="ARBA" id="ARBA00049342"/>
    </source>
</evidence>
<dbReference type="InterPro" id="IPR039261">
    <property type="entry name" value="FNR_nucleotide-bd"/>
</dbReference>
<evidence type="ECO:0000256" key="4">
    <source>
        <dbReference type="ARBA" id="ARBA00022448"/>
    </source>
</evidence>
<evidence type="ECO:0000256" key="12">
    <source>
        <dbReference type="ARBA" id="ARBA00023797"/>
    </source>
</evidence>
<dbReference type="InterPro" id="IPR001709">
    <property type="entry name" value="Flavoprot_Pyr_Nucl_cyt_Rdtase"/>
</dbReference>
<dbReference type="PANTHER" id="PTHR19384:SF17">
    <property type="entry name" value="NADPH--CYTOCHROME P450 REDUCTASE"/>
    <property type="match status" value="1"/>
</dbReference>
<keyword evidence="9" id="KW-0521">NADP</keyword>
<dbReference type="GO" id="GO:0005829">
    <property type="term" value="C:cytosol"/>
    <property type="evidence" value="ECO:0007669"/>
    <property type="project" value="TreeGrafter"/>
</dbReference>
<dbReference type="InterPro" id="IPR023173">
    <property type="entry name" value="NADPH_Cyt_P450_Rdtase_alpha"/>
</dbReference>
<protein>
    <recommendedName>
        <fullName evidence="12">NADPH--hemoprotein reductase</fullName>
        <ecNumber evidence="12">1.6.2.4</ecNumber>
    </recommendedName>
</protein>
<reference evidence="17 18" key="1">
    <citation type="submission" date="2016-07" db="EMBL/GenBank/DDBJ databases">
        <title>Pervasive Adenine N6-methylation of Active Genes in Fungi.</title>
        <authorList>
            <consortium name="DOE Joint Genome Institute"/>
            <person name="Mondo S.J."/>
            <person name="Dannebaum R.O."/>
            <person name="Kuo R.C."/>
            <person name="Labutti K."/>
            <person name="Haridas S."/>
            <person name="Kuo A."/>
            <person name="Salamov A."/>
            <person name="Ahrendt S.R."/>
            <person name="Lipzen A."/>
            <person name="Sullivan W."/>
            <person name="Andreopoulos W.B."/>
            <person name="Clum A."/>
            <person name="Lindquist E."/>
            <person name="Daum C."/>
            <person name="Ramamoorthy G.K."/>
            <person name="Gryganskyi A."/>
            <person name="Culley D."/>
            <person name="Magnuson J.K."/>
            <person name="James T.Y."/>
            <person name="O'Malley M.A."/>
            <person name="Stajich J.E."/>
            <person name="Spatafora J.W."/>
            <person name="Visel A."/>
            <person name="Grigoriev I.V."/>
        </authorList>
    </citation>
    <scope>NUCLEOTIDE SEQUENCE [LARGE SCALE GENOMIC DNA]</scope>
    <source>
        <strain evidence="17 18">NRRL 2496</strain>
    </source>
</reference>
<dbReference type="Pfam" id="PF00067">
    <property type="entry name" value="p450"/>
    <property type="match status" value="1"/>
</dbReference>
<dbReference type="InterPro" id="IPR001433">
    <property type="entry name" value="OxRdtase_FAD/NAD-bd"/>
</dbReference>
<dbReference type="Gene3D" id="3.40.50.80">
    <property type="entry name" value="Nucleotide-binding domain of ferredoxin-NADP reductase (FNR) module"/>
    <property type="match status" value="1"/>
</dbReference>
<evidence type="ECO:0000256" key="6">
    <source>
        <dbReference type="ARBA" id="ARBA00022643"/>
    </source>
</evidence>
<dbReference type="GO" id="GO:0050660">
    <property type="term" value="F:flavin adenine dinucleotide binding"/>
    <property type="evidence" value="ECO:0007669"/>
    <property type="project" value="TreeGrafter"/>
</dbReference>
<evidence type="ECO:0000259" key="16">
    <source>
        <dbReference type="PROSITE" id="PS51384"/>
    </source>
</evidence>
<dbReference type="InterPro" id="IPR036396">
    <property type="entry name" value="Cyt_P450_sf"/>
</dbReference>
<dbReference type="InterPro" id="IPR017938">
    <property type="entry name" value="Riboflavin_synthase-like_b-brl"/>
</dbReference>
<dbReference type="PRINTS" id="PR00369">
    <property type="entry name" value="FLAVODOXIN"/>
</dbReference>
<keyword evidence="11" id="KW-0408">Iron</keyword>
<gene>
    <name evidence="17" type="ORF">BCR43DRAFT_536646</name>
</gene>
<evidence type="ECO:0000256" key="2">
    <source>
        <dbReference type="ARBA" id="ARBA00001974"/>
    </source>
</evidence>
<sequence>MSENTINLIVALKGSTDIEKDGRIIRFNSDANLSTVRGLAAEKLGIAGDPEELVLLDASNKLLGGIDQVCKQQIVYVDLKDHIKEVPSPRGLPFVGNLPEMLPNTTEGWCRMFDKYGPIVNVSILSNQVVGTNDPAIAELFVKENEYFTKKLSFGLMEIKNFAGQGIFTTDTDDPDWKLGHKLLMPAFSPRAIKARSTYIWQAYLHEMGVITQQTIDVMQQYEPTDRVAVLDWTTRVTFETIGRCGFGYEFGLLDSRDAPTHPFIEAMAYCLKQAVARSQQMSLMRNLPLAQHKRYWADIQLMNDTVDKVIRDRKLSDEAKNKDKDLLGFMLNARDENGLGLSDENIRNQVVTFLIAGHDTTANTLAWTLYELSRHPDIEAKVLQEIINSGIKHSELPTVEQVSNLKYMHQCIKETLRKYPPVRMLGKYCKKDCVVPGGYQVHADTHVAVHLYAMHHNAKVYTNPEEYDPDRFSPEEEQKRSRFAWLPFSTGPRACIGMAFALQEAKVVLSMLLHRFKFTYHGPDITYDPLMATTKPVDLLMNILPRTDHPEPSAEAPPPPKAPAAETKQAPHPEALISHLKQQKDQPTEKLPAITFLFGTQTGTAQDYASQLASQARAFGFKQVEMTEMDHWKVLSSGKYEPSANGDLVVVCTATYNGQPPDSAEKFSKFIDDKTKQDNNKKLLENLKYAVFGLGNKQWRTYQRFPRIVDNALEDLGAERFFTAGEGNADKDMDAEFNEWCAHFWAQTLSYYGLSLPESSSVVPSANAGSGDQQSVKINFVCPSDDAKWKAASQNRNGEANCTVEAKRELQQPGSGRYTCHLEVDISQVPPLGNPMYEPGDHLEVMPENDPRIVEAVALSFGWVLDSVFEVDRDSLSTSISPRSLAKFIQGPCTVRNALTYFADLSSPPSRTLLAIFAEQLQKADPTTADEFKKMIMPDSKEYPAFIERHRTMLDLQRAFPQVNQLELSLFLAAMPVMQPRRYSIASSPLEYPKSAHLAVGVVQDHLPDGRIFPGLASTFLHTRAQSFRGALKSSRSTFSLPADPSVPLIMISAGTGLAPFRGFLQQRAKEGAAPSALAFGCRHPDQDCIYKDELEQYRADGVLSDLWIAFSRLQPPSPAKYVQHQLLANAARVWTLISSDNAHVYVCGAGAMSRDVRRAFVTIAKSFGQPDPENFVQGLLDEDRYKEDVWG</sequence>
<dbReference type="STRING" id="13706.A0A1X2HW66"/>
<evidence type="ECO:0000256" key="14">
    <source>
        <dbReference type="SAM" id="MobiDB-lite"/>
    </source>
</evidence>
<dbReference type="InterPro" id="IPR001094">
    <property type="entry name" value="Flavdoxin-like"/>
</dbReference>
<keyword evidence="5" id="KW-0285">Flavoprotein</keyword>
<dbReference type="Pfam" id="PF00258">
    <property type="entry name" value="Flavodoxin_1"/>
    <property type="match status" value="1"/>
</dbReference>
<dbReference type="PROSITE" id="PS50902">
    <property type="entry name" value="FLAVODOXIN_LIKE"/>
    <property type="match status" value="1"/>
</dbReference>
<feature type="domain" description="Flavodoxin-like" evidence="15">
    <location>
        <begin position="595"/>
        <end position="746"/>
    </location>
</feature>
<evidence type="ECO:0000256" key="8">
    <source>
        <dbReference type="ARBA" id="ARBA00022827"/>
    </source>
</evidence>
<keyword evidence="10" id="KW-0560">Oxidoreductase</keyword>
<keyword evidence="18" id="KW-1185">Reference proteome</keyword>
<evidence type="ECO:0000259" key="15">
    <source>
        <dbReference type="PROSITE" id="PS50902"/>
    </source>
</evidence>
<dbReference type="GO" id="GO:0020037">
    <property type="term" value="F:heme binding"/>
    <property type="evidence" value="ECO:0007669"/>
    <property type="project" value="InterPro"/>
</dbReference>
<dbReference type="GO" id="GO:0005506">
    <property type="term" value="F:iron ion binding"/>
    <property type="evidence" value="ECO:0007669"/>
    <property type="project" value="InterPro"/>
</dbReference>
<evidence type="ECO:0000256" key="3">
    <source>
        <dbReference type="ARBA" id="ARBA00010018"/>
    </source>
</evidence>
<keyword evidence="8" id="KW-0274">FAD</keyword>
<dbReference type="Pfam" id="PF00667">
    <property type="entry name" value="FAD_binding_1"/>
    <property type="match status" value="1"/>
</dbReference>
<proteinExistence type="inferred from homology"/>
<comment type="cofactor">
    <cofactor evidence="2">
        <name>FAD</name>
        <dbReference type="ChEBI" id="CHEBI:57692"/>
    </cofactor>
</comment>
<dbReference type="GO" id="GO:0016705">
    <property type="term" value="F:oxidoreductase activity, acting on paired donors, with incorporation or reduction of molecular oxygen"/>
    <property type="evidence" value="ECO:0007669"/>
    <property type="project" value="InterPro"/>
</dbReference>
<evidence type="ECO:0000313" key="18">
    <source>
        <dbReference type="Proteomes" id="UP000242180"/>
    </source>
</evidence>
<dbReference type="OrthoDB" id="1470350at2759"/>
<feature type="region of interest" description="Disordered" evidence="14">
    <location>
        <begin position="545"/>
        <end position="571"/>
    </location>
</feature>
<dbReference type="InParanoid" id="A0A1X2HW66"/>
<dbReference type="GO" id="GO:0003958">
    <property type="term" value="F:NADPH-hemoprotein reductase activity"/>
    <property type="evidence" value="ECO:0007669"/>
    <property type="project" value="UniProtKB-EC"/>
</dbReference>
<dbReference type="PRINTS" id="PR00371">
    <property type="entry name" value="FPNCR"/>
</dbReference>
<dbReference type="GO" id="GO:0004497">
    <property type="term" value="F:monooxygenase activity"/>
    <property type="evidence" value="ECO:0007669"/>
    <property type="project" value="InterPro"/>
</dbReference>
<feature type="domain" description="FAD-binding FR-type" evidence="16">
    <location>
        <begin position="798"/>
        <end position="1043"/>
    </location>
</feature>
<keyword evidence="6" id="KW-0288">FMN</keyword>
<dbReference type="InterPro" id="IPR001128">
    <property type="entry name" value="Cyt_P450"/>
</dbReference>
<dbReference type="Gene3D" id="2.40.30.10">
    <property type="entry name" value="Translation factors"/>
    <property type="match status" value="1"/>
</dbReference>
<dbReference type="InterPro" id="IPR003097">
    <property type="entry name" value="CysJ-like_FAD-binding"/>
</dbReference>
<dbReference type="InterPro" id="IPR029039">
    <property type="entry name" value="Flavoprotein-like_sf"/>
</dbReference>
<dbReference type="InterPro" id="IPR017972">
    <property type="entry name" value="Cyt_P450_CS"/>
</dbReference>
<dbReference type="AlphaFoldDB" id="A0A1X2HW66"/>
<dbReference type="Pfam" id="PF00175">
    <property type="entry name" value="NAD_binding_1"/>
    <property type="match status" value="1"/>
</dbReference>
<evidence type="ECO:0000256" key="5">
    <source>
        <dbReference type="ARBA" id="ARBA00022630"/>
    </source>
</evidence>
<dbReference type="SUPFAM" id="SSF63380">
    <property type="entry name" value="Riboflavin synthase domain-like"/>
    <property type="match status" value="1"/>
</dbReference>
<evidence type="ECO:0000256" key="1">
    <source>
        <dbReference type="ARBA" id="ARBA00001917"/>
    </source>
</evidence>